<organism evidence="2 3">
    <name type="scientific">Streptomyces lannensis</name>
    <dbReference type="NCBI Taxonomy" id="766498"/>
    <lineage>
        <taxon>Bacteria</taxon>
        <taxon>Bacillati</taxon>
        <taxon>Actinomycetota</taxon>
        <taxon>Actinomycetes</taxon>
        <taxon>Kitasatosporales</taxon>
        <taxon>Streptomycetaceae</taxon>
        <taxon>Streptomyces</taxon>
    </lineage>
</organism>
<comment type="caution">
    <text evidence="2">The sequence shown here is derived from an EMBL/GenBank/DDBJ whole genome shotgun (WGS) entry which is preliminary data.</text>
</comment>
<dbReference type="InterPro" id="IPR039422">
    <property type="entry name" value="MarR/SlyA-like"/>
</dbReference>
<evidence type="ECO:0000313" key="3">
    <source>
        <dbReference type="Proteomes" id="UP001501563"/>
    </source>
</evidence>
<accession>A0ABP7L3P1</accession>
<dbReference type="Gene3D" id="1.10.10.10">
    <property type="entry name" value="Winged helix-like DNA-binding domain superfamily/Winged helix DNA-binding domain"/>
    <property type="match status" value="1"/>
</dbReference>
<dbReference type="PANTHER" id="PTHR33164">
    <property type="entry name" value="TRANSCRIPTIONAL REGULATOR, MARR FAMILY"/>
    <property type="match status" value="1"/>
</dbReference>
<dbReference type="SMART" id="SM00347">
    <property type="entry name" value="HTH_MARR"/>
    <property type="match status" value="1"/>
</dbReference>
<dbReference type="InterPro" id="IPR036388">
    <property type="entry name" value="WH-like_DNA-bd_sf"/>
</dbReference>
<dbReference type="PROSITE" id="PS50995">
    <property type="entry name" value="HTH_MARR_2"/>
    <property type="match status" value="1"/>
</dbReference>
<evidence type="ECO:0000259" key="1">
    <source>
        <dbReference type="PROSITE" id="PS50995"/>
    </source>
</evidence>
<dbReference type="PANTHER" id="PTHR33164:SF99">
    <property type="entry name" value="MARR FAMILY REGULATORY PROTEIN"/>
    <property type="match status" value="1"/>
</dbReference>
<protein>
    <submittedName>
        <fullName evidence="2">MarR family winged helix-turn-helix transcriptional regulator</fullName>
    </submittedName>
</protein>
<reference evidence="3" key="1">
    <citation type="journal article" date="2019" name="Int. J. Syst. Evol. Microbiol.">
        <title>The Global Catalogue of Microorganisms (GCM) 10K type strain sequencing project: providing services to taxonomists for standard genome sequencing and annotation.</title>
        <authorList>
            <consortium name="The Broad Institute Genomics Platform"/>
            <consortium name="The Broad Institute Genome Sequencing Center for Infectious Disease"/>
            <person name="Wu L."/>
            <person name="Ma J."/>
        </authorList>
    </citation>
    <scope>NUCLEOTIDE SEQUENCE [LARGE SCALE GENOMIC DNA]</scope>
    <source>
        <strain evidence="3">JCM 16578</strain>
    </source>
</reference>
<dbReference type="InterPro" id="IPR000835">
    <property type="entry name" value="HTH_MarR-typ"/>
</dbReference>
<dbReference type="InterPro" id="IPR036390">
    <property type="entry name" value="WH_DNA-bd_sf"/>
</dbReference>
<proteinExistence type="predicted"/>
<dbReference type="Pfam" id="PF12802">
    <property type="entry name" value="MarR_2"/>
    <property type="match status" value="1"/>
</dbReference>
<gene>
    <name evidence="2" type="ORF">GCM10022207_72070</name>
</gene>
<name>A0ABP7L3P1_9ACTN</name>
<keyword evidence="3" id="KW-1185">Reference proteome</keyword>
<sequence>MNPVEERFWRALMRVMVALPKALDDDLLKATGLTMSEYAVLVHLSEVADREMRMTDLAAATALSVSRISRVVNAMQARGWVEKRRDVHDARGSMASLTDEGRRRLSAAYPTNLASARKRVVDHLDKNSMAALAEQFETVAARLD</sequence>
<feature type="domain" description="HTH marR-type" evidence="1">
    <location>
        <begin position="5"/>
        <end position="141"/>
    </location>
</feature>
<dbReference type="Proteomes" id="UP001501563">
    <property type="component" value="Unassembled WGS sequence"/>
</dbReference>
<evidence type="ECO:0000313" key="2">
    <source>
        <dbReference type="EMBL" id="GAA3893770.1"/>
    </source>
</evidence>
<dbReference type="SUPFAM" id="SSF46785">
    <property type="entry name" value="Winged helix' DNA-binding domain"/>
    <property type="match status" value="1"/>
</dbReference>
<dbReference type="EMBL" id="BAAAZA010000031">
    <property type="protein sequence ID" value="GAA3893770.1"/>
    <property type="molecule type" value="Genomic_DNA"/>
</dbReference>